<keyword evidence="2" id="KW-1133">Transmembrane helix</keyword>
<dbReference type="OrthoDB" id="5749006at2"/>
<accession>A0A4Q1HIB8</accession>
<feature type="region of interest" description="Disordered" evidence="1">
    <location>
        <begin position="410"/>
        <end position="451"/>
    </location>
</feature>
<dbReference type="Proteomes" id="UP000290849">
    <property type="component" value="Unassembled WGS sequence"/>
</dbReference>
<dbReference type="EMBL" id="PYAL01000004">
    <property type="protein sequence ID" value="RXN87797.1"/>
    <property type="molecule type" value="Genomic_DNA"/>
</dbReference>
<evidence type="ECO:0000256" key="2">
    <source>
        <dbReference type="SAM" id="Phobius"/>
    </source>
</evidence>
<protein>
    <submittedName>
        <fullName evidence="4">AsmA family protein</fullName>
    </submittedName>
</protein>
<evidence type="ECO:0000313" key="4">
    <source>
        <dbReference type="EMBL" id="RXN87797.1"/>
    </source>
</evidence>
<name>A0A4Q1HIB8_9BURK</name>
<dbReference type="PANTHER" id="PTHR30441">
    <property type="entry name" value="DUF748 DOMAIN-CONTAINING PROTEIN"/>
    <property type="match status" value="1"/>
</dbReference>
<dbReference type="AlphaFoldDB" id="A0A4Q1HIB8"/>
<dbReference type="InterPro" id="IPR052894">
    <property type="entry name" value="AsmA-related"/>
</dbReference>
<dbReference type="Pfam" id="PF05170">
    <property type="entry name" value="AsmA"/>
    <property type="match status" value="1"/>
</dbReference>
<proteinExistence type="predicted"/>
<dbReference type="PANTHER" id="PTHR30441:SF9">
    <property type="entry name" value="ASMA FAMILY PROTEIN YHJG"/>
    <property type="match status" value="1"/>
</dbReference>
<comment type="caution">
    <text evidence="4">The sequence shown here is derived from an EMBL/GenBank/DDBJ whole genome shotgun (WGS) entry which is preliminary data.</text>
</comment>
<dbReference type="GO" id="GO:0005886">
    <property type="term" value="C:plasma membrane"/>
    <property type="evidence" value="ECO:0007669"/>
    <property type="project" value="TreeGrafter"/>
</dbReference>
<reference evidence="4 5" key="1">
    <citation type="journal article" date="2017" name="Int. J. Syst. Evol. Microbiol.">
        <title>Achromobacter aloeverae sp. nov., isolated from the root of Aloe vera (L.) Burm.f.</title>
        <authorList>
            <person name="Kuncharoen N."/>
            <person name="Muramatsu Y."/>
            <person name="Shibata C."/>
            <person name="Kamakura Y."/>
            <person name="Nakagawa Y."/>
            <person name="Tanasupawat S."/>
        </authorList>
    </citation>
    <scope>NUCLEOTIDE SEQUENCE [LARGE SCALE GENOMIC DNA]</scope>
    <source>
        <strain evidence="4 5">AVA-1</strain>
    </source>
</reference>
<keyword evidence="2" id="KW-0472">Membrane</keyword>
<organism evidence="4 5">
    <name type="scientific">Achromobacter aloeverae</name>
    <dbReference type="NCBI Taxonomy" id="1750518"/>
    <lineage>
        <taxon>Bacteria</taxon>
        <taxon>Pseudomonadati</taxon>
        <taxon>Pseudomonadota</taxon>
        <taxon>Betaproteobacteria</taxon>
        <taxon>Burkholderiales</taxon>
        <taxon>Alcaligenaceae</taxon>
        <taxon>Achromobacter</taxon>
    </lineage>
</organism>
<evidence type="ECO:0000256" key="1">
    <source>
        <dbReference type="SAM" id="MobiDB-lite"/>
    </source>
</evidence>
<feature type="transmembrane region" description="Helical" evidence="2">
    <location>
        <begin position="7"/>
        <end position="29"/>
    </location>
</feature>
<feature type="compositionally biased region" description="Low complexity" evidence="1">
    <location>
        <begin position="741"/>
        <end position="755"/>
    </location>
</feature>
<gene>
    <name evidence="4" type="ORF">C7R54_14460</name>
</gene>
<dbReference type="InterPro" id="IPR007844">
    <property type="entry name" value="AsmA"/>
</dbReference>
<keyword evidence="2" id="KW-0812">Transmembrane</keyword>
<evidence type="ECO:0000259" key="3">
    <source>
        <dbReference type="Pfam" id="PF05170"/>
    </source>
</evidence>
<keyword evidence="5" id="KW-1185">Reference proteome</keyword>
<sequence length="755" mass="79480">MARKYKILTGIVAVFILFLVAVVVVIATFDWNRLKPYIDSKASDALGRPFAINGDLAVAWQREAGEGGWRAWVPWPHVTANDIVIGNTDWGKAPQFASLKQAQFSISPLGLLTHRVVIRRIQLTQPSADLERLADGRANWVFTPAKKDDTQDEPSSPWSLDVNEIGFDQGRFGYHDVTLQADIEATVDPLGKPVPFAQLAGPALAGADGTAPGDYVFGWSVKGRYKGLDLAGQGKAGGMLALQDAAHPFPLQADVALGHTKASVVGTLTNPMHLGALDLRLKLAGNSMSDLYPLIGVTLPDTPPYGTDGHLKARLNDAQGSVFEYQGFNGKVGNSDIHGDVTYVAGKPRPKLTGKFTSQLLRFADLGPLVGADTGKKGATDAAKVAAAERASAAAAAKAAKEAAAAGDATRAAAKTDEAASHNKAAEQTTGRAQGSSPAQQPADKALPVQEFRTERWRDMDADVTLEAKRIIQTEDLPITNLQTHVVLDDGVLTLQPLRFGFAGGSLSADIQLDGGKRPMPGKVKLTARKLQLKQLFPAVKSMQKSLGELNGDAALSGNGNSVAALLGTANGETKLLMNDGVISRNLMELAGLNVGNYVVGKLFGDEEVRINCGAADVGIKDGVATPNVFLFDTENTLVEIEGNVNFKTEAIDLDITPHSKGLRIISLRSPLYVAGTLKNPKPGVKTLPLAARGAGAVALGALLTPAAGLLALIVPSAGSDKENECGTMLREIRQPPKAPAPQAAPKAKPSNAGR</sequence>
<evidence type="ECO:0000313" key="5">
    <source>
        <dbReference type="Proteomes" id="UP000290849"/>
    </source>
</evidence>
<dbReference type="RefSeq" id="WP_129151163.1">
    <property type="nucleotide sequence ID" value="NZ_JBHSDO010000011.1"/>
</dbReference>
<dbReference type="GO" id="GO:0090313">
    <property type="term" value="P:regulation of protein targeting to membrane"/>
    <property type="evidence" value="ECO:0007669"/>
    <property type="project" value="TreeGrafter"/>
</dbReference>
<feature type="compositionally biased region" description="Polar residues" evidence="1">
    <location>
        <begin position="426"/>
        <end position="440"/>
    </location>
</feature>
<feature type="region of interest" description="Disordered" evidence="1">
    <location>
        <begin position="731"/>
        <end position="755"/>
    </location>
</feature>
<feature type="domain" description="AsmA" evidence="3">
    <location>
        <begin position="1"/>
        <end position="628"/>
    </location>
</feature>
<feature type="compositionally biased region" description="Basic and acidic residues" evidence="1">
    <location>
        <begin position="414"/>
        <end position="425"/>
    </location>
</feature>